<dbReference type="PANTHER" id="PTHR44196">
    <property type="entry name" value="DEHYDROGENASE/REDUCTASE SDR FAMILY MEMBER 7B"/>
    <property type="match status" value="1"/>
</dbReference>
<dbReference type="InterPro" id="IPR002347">
    <property type="entry name" value="SDR_fam"/>
</dbReference>
<dbReference type="PRINTS" id="PR00081">
    <property type="entry name" value="GDHRDH"/>
</dbReference>
<dbReference type="SUPFAM" id="SSF51735">
    <property type="entry name" value="NAD(P)-binding Rossmann-fold domains"/>
    <property type="match status" value="1"/>
</dbReference>
<dbReference type="HOGENOM" id="CLU_010194_2_1_2"/>
<dbReference type="PRINTS" id="PR00080">
    <property type="entry name" value="SDRFAMILY"/>
</dbReference>
<dbReference type="STRING" id="679901.Mzhil_0365"/>
<accession>F7XPB4</accession>
<dbReference type="CDD" id="cd05233">
    <property type="entry name" value="SDR_c"/>
    <property type="match status" value="1"/>
</dbReference>
<dbReference type="InterPro" id="IPR036291">
    <property type="entry name" value="NAD(P)-bd_dom_sf"/>
</dbReference>
<evidence type="ECO:0000313" key="4">
    <source>
        <dbReference type="EMBL" id="AEH60241.1"/>
    </source>
</evidence>
<dbReference type="OrthoDB" id="24596at2157"/>
<evidence type="ECO:0000256" key="1">
    <source>
        <dbReference type="ARBA" id="ARBA00006484"/>
    </source>
</evidence>
<dbReference type="KEGG" id="mzh:Mzhil_0365"/>
<dbReference type="Gene3D" id="3.40.50.720">
    <property type="entry name" value="NAD(P)-binding Rossmann-like Domain"/>
    <property type="match status" value="1"/>
</dbReference>
<keyword evidence="2" id="KW-0560">Oxidoreductase</keyword>
<dbReference type="PANTHER" id="PTHR44196:SF2">
    <property type="entry name" value="SHORT-CHAIN DEHYDROGENASE-RELATED"/>
    <property type="match status" value="1"/>
</dbReference>
<comment type="similarity">
    <text evidence="1 3">Belongs to the short-chain dehydrogenases/reductases (SDR) family.</text>
</comment>
<dbReference type="RefSeq" id="WP_013897680.1">
    <property type="nucleotide sequence ID" value="NC_015676.1"/>
</dbReference>
<proteinExistence type="inferred from homology"/>
<dbReference type="GO" id="GO:0016491">
    <property type="term" value="F:oxidoreductase activity"/>
    <property type="evidence" value="ECO:0007669"/>
    <property type="project" value="UniProtKB-KW"/>
</dbReference>
<evidence type="ECO:0000313" key="5">
    <source>
        <dbReference type="Proteomes" id="UP000006622"/>
    </source>
</evidence>
<dbReference type="EMBL" id="CP002101">
    <property type="protein sequence ID" value="AEH60241.1"/>
    <property type="molecule type" value="Genomic_DNA"/>
</dbReference>
<organism evidence="4 5">
    <name type="scientific">Methanosalsum zhilinae (strain DSM 4017 / NBRC 107636 / OCM 62 / WeN5)</name>
    <name type="common">Methanohalophilus zhilinae</name>
    <dbReference type="NCBI Taxonomy" id="679901"/>
    <lineage>
        <taxon>Archaea</taxon>
        <taxon>Methanobacteriati</taxon>
        <taxon>Methanobacteriota</taxon>
        <taxon>Stenosarchaea group</taxon>
        <taxon>Methanomicrobia</taxon>
        <taxon>Methanosarcinales</taxon>
        <taxon>Methanosarcinaceae</taxon>
        <taxon>Methanosalsum</taxon>
    </lineage>
</organism>
<evidence type="ECO:0000256" key="2">
    <source>
        <dbReference type="ARBA" id="ARBA00023002"/>
    </source>
</evidence>
<dbReference type="AlphaFoldDB" id="F7XPB4"/>
<dbReference type="Pfam" id="PF00106">
    <property type="entry name" value="adh_short"/>
    <property type="match status" value="1"/>
</dbReference>
<sequence>MAQGGIGLALAKLFLSDNYRLVLVANPEDELIRAKAVLQEIDPDAEIFILAKDLTESRAALDVYQFTVENDLQVDVLVNCAGFGTYGFVGEIDIGREMDMLKLHICTFYYLTRLYLNEMIRRDQGQIINLSSITAFQPNPFMATYGATKSFILQFSRALRFELKERGSQVQVLAVCPTAVKDTGFQSNACMENTGTFSCWLSTNADTVARDTYNAMRRGQEVVIPGKRFSILHSLVGLLPAYLLMKISRAHLKEKH</sequence>
<name>F7XPB4_METZD</name>
<dbReference type="InterPro" id="IPR020904">
    <property type="entry name" value="Sc_DH/Rdtase_CS"/>
</dbReference>
<dbReference type="GeneID" id="10821970"/>
<evidence type="ECO:0000256" key="3">
    <source>
        <dbReference type="RuleBase" id="RU000363"/>
    </source>
</evidence>
<keyword evidence="5" id="KW-1185">Reference proteome</keyword>
<reference evidence="4 5" key="1">
    <citation type="submission" date="2010-07" db="EMBL/GenBank/DDBJ databases">
        <title>The complete genome of Methanosalsum zhilinae DSM 4017.</title>
        <authorList>
            <consortium name="US DOE Joint Genome Institute (JGI-PGF)"/>
            <person name="Lucas S."/>
            <person name="Copeland A."/>
            <person name="Lapidus A."/>
            <person name="Glavina del Rio T."/>
            <person name="Dalin E."/>
            <person name="Tice H."/>
            <person name="Bruce D."/>
            <person name="Goodwin L."/>
            <person name="Pitluck S."/>
            <person name="Kyrpides N."/>
            <person name="Mavromatis K."/>
            <person name="Ovchinnikova G."/>
            <person name="Daligault H."/>
            <person name="Detter J.C."/>
            <person name="Han C."/>
            <person name="Tapia R."/>
            <person name="Larimer F."/>
            <person name="Land M."/>
            <person name="Hauser L."/>
            <person name="Markowitz V."/>
            <person name="Cheng J.-F."/>
            <person name="Hugenholtz P."/>
            <person name="Woyke T."/>
            <person name="Wu D."/>
            <person name="Spring S."/>
            <person name="Schueler E."/>
            <person name="Brambilla E."/>
            <person name="Klenk H.-P."/>
            <person name="Eisen J.A."/>
        </authorList>
    </citation>
    <scope>NUCLEOTIDE SEQUENCE [LARGE SCALE GENOMIC DNA]</scope>
    <source>
        <strain evidence="5">DSM 4017 / NBRC 107636 / OCM 62 / WeN5</strain>
    </source>
</reference>
<dbReference type="PROSITE" id="PS00061">
    <property type="entry name" value="ADH_SHORT"/>
    <property type="match status" value="1"/>
</dbReference>
<protein>
    <submittedName>
        <fullName evidence="4">Short-chain dehydrogenase/reductase SDR</fullName>
    </submittedName>
</protein>
<dbReference type="Proteomes" id="UP000006622">
    <property type="component" value="Chromosome"/>
</dbReference>
<gene>
    <name evidence="4" type="ordered locus">Mzhil_0365</name>
</gene>
<dbReference type="GO" id="GO:0016020">
    <property type="term" value="C:membrane"/>
    <property type="evidence" value="ECO:0007669"/>
    <property type="project" value="TreeGrafter"/>
</dbReference>